<keyword evidence="12" id="KW-0376">Hydrogen peroxide</keyword>
<name>A0AAD5ZX14_9POAL</name>
<feature type="disulfide bond" evidence="15">
    <location>
        <begin position="49"/>
        <end position="264"/>
    </location>
</feature>
<gene>
    <name evidence="17" type="ORF">LUZ61_009233</name>
</gene>
<dbReference type="PROSITE" id="PS50873">
    <property type="entry name" value="PEROXIDASE_4"/>
    <property type="match status" value="1"/>
</dbReference>
<feature type="binding site" evidence="14">
    <location>
        <position position="177"/>
    </location>
    <ligand>
        <name>Ca(2+)</name>
        <dbReference type="ChEBI" id="CHEBI:29108"/>
        <label>2</label>
    </ligand>
</feature>
<feature type="binding site" description="axial binding residue" evidence="14">
    <location>
        <position position="125"/>
    </location>
    <ligand>
        <name>heme b</name>
        <dbReference type="ChEBI" id="CHEBI:60344"/>
    </ligand>
    <ligandPart>
        <name>Fe</name>
        <dbReference type="ChEBI" id="CHEBI:18248"/>
    </ligandPart>
</feature>
<dbReference type="PROSITE" id="PS00435">
    <property type="entry name" value="PEROXIDASE_1"/>
    <property type="match status" value="1"/>
</dbReference>
<feature type="binding site" evidence="14">
    <location>
        <position position="174"/>
    </location>
    <ligand>
        <name>Ca(2+)</name>
        <dbReference type="ChEBI" id="CHEBI:29108"/>
        <label>2</label>
    </ligand>
</feature>
<dbReference type="InterPro" id="IPR010255">
    <property type="entry name" value="Haem_peroxidase_sf"/>
</dbReference>
<evidence type="ECO:0000256" key="2">
    <source>
        <dbReference type="ARBA" id="ARBA00006873"/>
    </source>
</evidence>
<evidence type="ECO:0000259" key="16">
    <source>
        <dbReference type="PROSITE" id="PS50873"/>
    </source>
</evidence>
<keyword evidence="7 14" id="KW-0106">Calcium</keyword>
<dbReference type="GO" id="GO:0140825">
    <property type="term" value="F:lactoperoxidase activity"/>
    <property type="evidence" value="ECO:0007669"/>
    <property type="project" value="UniProtKB-EC"/>
</dbReference>
<keyword evidence="10 15" id="KW-1015">Disulfide bond</keyword>
<evidence type="ECO:0000256" key="3">
    <source>
        <dbReference type="ARBA" id="ARBA00012313"/>
    </source>
</evidence>
<evidence type="ECO:0000256" key="12">
    <source>
        <dbReference type="ARBA" id="ARBA00023324"/>
    </source>
</evidence>
<dbReference type="PRINTS" id="PR00458">
    <property type="entry name" value="PEROXIDASE"/>
</dbReference>
<evidence type="ECO:0000256" key="5">
    <source>
        <dbReference type="ARBA" id="ARBA00022617"/>
    </source>
</evidence>
<evidence type="ECO:0000256" key="4">
    <source>
        <dbReference type="ARBA" id="ARBA00022559"/>
    </source>
</evidence>
<comment type="caution">
    <text evidence="17">The sequence shown here is derived from an EMBL/GenBank/DDBJ whole genome shotgun (WGS) entry which is preliminary data.</text>
</comment>
<feature type="disulfide bond" evidence="15">
    <location>
        <begin position="132"/>
        <end position="161"/>
    </location>
</feature>
<dbReference type="GO" id="GO:0006979">
    <property type="term" value="P:response to oxidative stress"/>
    <property type="evidence" value="ECO:0007669"/>
    <property type="project" value="InterPro"/>
</dbReference>
<dbReference type="CDD" id="cd00693">
    <property type="entry name" value="secretory_peroxidase"/>
    <property type="match status" value="1"/>
</dbReference>
<dbReference type="Gene3D" id="1.10.520.10">
    <property type="match status" value="1"/>
</dbReference>
<keyword evidence="4" id="KW-0575">Peroxidase</keyword>
<evidence type="ECO:0000313" key="17">
    <source>
        <dbReference type="EMBL" id="KAJ3705528.1"/>
    </source>
</evidence>
<sequence>MGCDASVLLNTSTANPNPENAEFFKMRGYYLIDAAKAAVEKNCSRVVSCADILAFAARDAFYLLGGKYDSDLYDVSAGRRDGNISLLSEAVTFLPRPTFNFSQLNSSFAAKGFTTDEMITLSGAHTVGQAHCTSFAQGRLYPNYDPKQIDSDYAKALQSVCPNNTNNNVVVPQDNVTPNTTDAQYFTNVLNKKVLFFSDWALSTDPVARQTMQTYQSNTIEVYLLGIKFINGNDLWKSKFIAAMQKLGQLDVLTGDQGQIRETCGAVYVPPNN</sequence>
<feature type="binding site" evidence="14">
    <location>
        <position position="4"/>
    </location>
    <ligand>
        <name>Ca(2+)</name>
        <dbReference type="ChEBI" id="CHEBI:29108"/>
        <label>1</label>
    </ligand>
</feature>
<dbReference type="GO" id="GO:0046872">
    <property type="term" value="F:metal ion binding"/>
    <property type="evidence" value="ECO:0007669"/>
    <property type="project" value="UniProtKB-KW"/>
</dbReference>
<dbReference type="GO" id="GO:0042744">
    <property type="term" value="P:hydrogen peroxide catabolic process"/>
    <property type="evidence" value="ECO:0007669"/>
    <property type="project" value="UniProtKB-KW"/>
</dbReference>
<evidence type="ECO:0000256" key="8">
    <source>
        <dbReference type="ARBA" id="ARBA00023002"/>
    </source>
</evidence>
<feature type="binding site" evidence="14">
    <location>
        <position position="182"/>
    </location>
    <ligand>
        <name>Ca(2+)</name>
        <dbReference type="ChEBI" id="CHEBI:29108"/>
        <label>2</label>
    </ligand>
</feature>
<dbReference type="PRINTS" id="PR00461">
    <property type="entry name" value="PLPEROXIDASE"/>
</dbReference>
<reference evidence="17 18" key="1">
    <citation type="journal article" date="2022" name="Cell">
        <title>Repeat-based holocentromeres influence genome architecture and karyotype evolution.</title>
        <authorList>
            <person name="Hofstatter P.G."/>
            <person name="Thangavel G."/>
            <person name="Lux T."/>
            <person name="Neumann P."/>
            <person name="Vondrak T."/>
            <person name="Novak P."/>
            <person name="Zhang M."/>
            <person name="Costa L."/>
            <person name="Castellani M."/>
            <person name="Scott A."/>
            <person name="Toegelov H."/>
            <person name="Fuchs J."/>
            <person name="Mata-Sucre Y."/>
            <person name="Dias Y."/>
            <person name="Vanzela A.L.L."/>
            <person name="Huettel B."/>
            <person name="Almeida C.C.S."/>
            <person name="Simkova H."/>
            <person name="Souza G."/>
            <person name="Pedrosa-Harand A."/>
            <person name="Macas J."/>
            <person name="Mayer K.F.X."/>
            <person name="Houben A."/>
            <person name="Marques A."/>
        </authorList>
    </citation>
    <scope>NUCLEOTIDE SEQUENCE [LARGE SCALE GENOMIC DNA]</scope>
    <source>
        <strain evidence="17">RhyTen1mFocal</strain>
    </source>
</reference>
<keyword evidence="6 14" id="KW-0479">Metal-binding</keyword>
<evidence type="ECO:0000313" key="18">
    <source>
        <dbReference type="Proteomes" id="UP001210211"/>
    </source>
</evidence>
<evidence type="ECO:0000256" key="9">
    <source>
        <dbReference type="ARBA" id="ARBA00023004"/>
    </source>
</evidence>
<dbReference type="PANTHER" id="PTHR31517:SF84">
    <property type="entry name" value="PEROXIDASE"/>
    <property type="match status" value="1"/>
</dbReference>
<dbReference type="EMBL" id="JAMRDG010000001">
    <property type="protein sequence ID" value="KAJ3705528.1"/>
    <property type="molecule type" value="Genomic_DNA"/>
</dbReference>
<keyword evidence="18" id="KW-1185">Reference proteome</keyword>
<dbReference type="SUPFAM" id="SSF48113">
    <property type="entry name" value="Heme-dependent peroxidases"/>
    <property type="match status" value="1"/>
</dbReference>
<keyword evidence="8" id="KW-0560">Oxidoreductase</keyword>
<dbReference type="FunFam" id="1.10.420.10:FF:000006">
    <property type="entry name" value="Peroxidase"/>
    <property type="match status" value="1"/>
</dbReference>
<comment type="cofactor">
    <cofactor evidence="14">
        <name>heme b</name>
        <dbReference type="ChEBI" id="CHEBI:60344"/>
    </cofactor>
    <text evidence="14">Binds 1 heme b (iron(II)-protoporphyrin IX) group per subunit.</text>
</comment>
<dbReference type="AlphaFoldDB" id="A0AAD5ZX14"/>
<evidence type="ECO:0000256" key="13">
    <source>
        <dbReference type="PIRSR" id="PIRSR600823-2"/>
    </source>
</evidence>
<dbReference type="InterPro" id="IPR019793">
    <property type="entry name" value="Peroxidases_heam-ligand_BS"/>
</dbReference>
<feature type="binding site" evidence="14">
    <location>
        <position position="126"/>
    </location>
    <ligand>
        <name>Ca(2+)</name>
        <dbReference type="ChEBI" id="CHEBI:29108"/>
        <label>2</label>
    </ligand>
</feature>
<evidence type="ECO:0000256" key="15">
    <source>
        <dbReference type="PIRSR" id="PIRSR600823-5"/>
    </source>
</evidence>
<evidence type="ECO:0000256" key="14">
    <source>
        <dbReference type="PIRSR" id="PIRSR600823-3"/>
    </source>
</evidence>
<keyword evidence="9 14" id="KW-0408">Iron</keyword>
<dbReference type="InterPro" id="IPR000823">
    <property type="entry name" value="Peroxidase_pln"/>
</dbReference>
<dbReference type="Pfam" id="PF00141">
    <property type="entry name" value="peroxidase"/>
    <property type="match status" value="1"/>
</dbReference>
<evidence type="ECO:0000256" key="11">
    <source>
        <dbReference type="ARBA" id="ARBA00023180"/>
    </source>
</evidence>
<evidence type="ECO:0000256" key="1">
    <source>
        <dbReference type="ARBA" id="ARBA00000189"/>
    </source>
</evidence>
<comment type="cofactor">
    <cofactor evidence="14">
        <name>Ca(2+)</name>
        <dbReference type="ChEBI" id="CHEBI:29108"/>
    </cofactor>
    <text evidence="14">Binds 2 calcium ions per subunit.</text>
</comment>
<feature type="binding site" evidence="14">
    <location>
        <position position="2"/>
    </location>
    <ligand>
        <name>Ca(2+)</name>
        <dbReference type="ChEBI" id="CHEBI:29108"/>
        <label>1</label>
    </ligand>
</feature>
<dbReference type="InterPro" id="IPR002016">
    <property type="entry name" value="Haem_peroxidase"/>
</dbReference>
<feature type="binding site" evidence="14">
    <location>
        <position position="6"/>
    </location>
    <ligand>
        <name>Ca(2+)</name>
        <dbReference type="ChEBI" id="CHEBI:29108"/>
        <label>1</label>
    </ligand>
</feature>
<dbReference type="EC" id="1.11.1.7" evidence="3"/>
<dbReference type="InterPro" id="IPR033905">
    <property type="entry name" value="Secretory_peroxidase"/>
</dbReference>
<comment type="similarity">
    <text evidence="2">Belongs to the peroxidase family. Ascorbate peroxidase subfamily.</text>
</comment>
<organism evidence="17 18">
    <name type="scientific">Rhynchospora tenuis</name>
    <dbReference type="NCBI Taxonomy" id="198213"/>
    <lineage>
        <taxon>Eukaryota</taxon>
        <taxon>Viridiplantae</taxon>
        <taxon>Streptophyta</taxon>
        <taxon>Embryophyta</taxon>
        <taxon>Tracheophyta</taxon>
        <taxon>Spermatophyta</taxon>
        <taxon>Magnoliopsida</taxon>
        <taxon>Liliopsida</taxon>
        <taxon>Poales</taxon>
        <taxon>Cyperaceae</taxon>
        <taxon>Cyperoideae</taxon>
        <taxon>Rhynchosporeae</taxon>
        <taxon>Rhynchospora</taxon>
    </lineage>
</organism>
<evidence type="ECO:0000256" key="7">
    <source>
        <dbReference type="ARBA" id="ARBA00022837"/>
    </source>
</evidence>
<feature type="domain" description="Plant heme peroxidase family profile" evidence="16">
    <location>
        <begin position="1"/>
        <end position="268"/>
    </location>
</feature>
<comment type="catalytic activity">
    <reaction evidence="1">
        <text>2 a phenolic donor + H2O2 = 2 a phenolic radical donor + 2 H2O</text>
        <dbReference type="Rhea" id="RHEA:56136"/>
        <dbReference type="ChEBI" id="CHEBI:15377"/>
        <dbReference type="ChEBI" id="CHEBI:16240"/>
        <dbReference type="ChEBI" id="CHEBI:139520"/>
        <dbReference type="ChEBI" id="CHEBI:139521"/>
        <dbReference type="EC" id="1.11.1.7"/>
    </reaction>
</comment>
<evidence type="ECO:0000256" key="10">
    <source>
        <dbReference type="ARBA" id="ARBA00023157"/>
    </source>
</evidence>
<keyword evidence="11" id="KW-0325">Glycoprotein</keyword>
<accession>A0AAD5ZX14</accession>
<proteinExistence type="inferred from homology"/>
<dbReference type="Gene3D" id="1.10.420.10">
    <property type="entry name" value="Peroxidase, domain 2"/>
    <property type="match status" value="1"/>
</dbReference>
<evidence type="ECO:0000256" key="6">
    <source>
        <dbReference type="ARBA" id="ARBA00022723"/>
    </source>
</evidence>
<keyword evidence="5" id="KW-0349">Heme</keyword>
<protein>
    <recommendedName>
        <fullName evidence="3">peroxidase</fullName>
        <ecNumber evidence="3">1.11.1.7</ecNumber>
    </recommendedName>
</protein>
<dbReference type="Proteomes" id="UP001210211">
    <property type="component" value="Unassembled WGS sequence"/>
</dbReference>
<feature type="binding site" evidence="13">
    <location>
        <position position="95"/>
    </location>
    <ligand>
        <name>substrate</name>
    </ligand>
</feature>
<dbReference type="GO" id="GO:0020037">
    <property type="term" value="F:heme binding"/>
    <property type="evidence" value="ECO:0007669"/>
    <property type="project" value="InterPro"/>
</dbReference>
<dbReference type="PANTHER" id="PTHR31517">
    <property type="match status" value="1"/>
</dbReference>